<gene>
    <name evidence="6" type="ORF">FHS72_003580</name>
</gene>
<dbReference type="InterPro" id="IPR012338">
    <property type="entry name" value="Beta-lactam/transpept-like"/>
</dbReference>
<name>A0A7W9BNV3_9RHOB</name>
<comment type="caution">
    <text evidence="6">The sequence shown here is derived from an EMBL/GenBank/DDBJ whole genome shotgun (WGS) entry which is preliminary data.</text>
</comment>
<dbReference type="GO" id="GO:0046677">
    <property type="term" value="P:response to antibiotic"/>
    <property type="evidence" value="ECO:0007669"/>
    <property type="project" value="InterPro"/>
</dbReference>
<comment type="similarity">
    <text evidence="2">Belongs to the class-A beta-lactamase family.</text>
</comment>
<dbReference type="PRINTS" id="PR00118">
    <property type="entry name" value="BLACTAMASEA"/>
</dbReference>
<dbReference type="EMBL" id="JACIJM010000017">
    <property type="protein sequence ID" value="MBB5723933.1"/>
    <property type="molecule type" value="Genomic_DNA"/>
</dbReference>
<dbReference type="AlphaFoldDB" id="A0A7W9BNV3"/>
<comment type="catalytic activity">
    <reaction evidence="1">
        <text>a beta-lactam + H2O = a substituted beta-amino acid</text>
        <dbReference type="Rhea" id="RHEA:20401"/>
        <dbReference type="ChEBI" id="CHEBI:15377"/>
        <dbReference type="ChEBI" id="CHEBI:35627"/>
        <dbReference type="ChEBI" id="CHEBI:140347"/>
        <dbReference type="EC" id="3.5.2.6"/>
    </reaction>
</comment>
<dbReference type="PANTHER" id="PTHR35333:SF3">
    <property type="entry name" value="BETA-LACTAMASE-TYPE TRANSPEPTIDASE FOLD CONTAINING PROTEIN"/>
    <property type="match status" value="1"/>
</dbReference>
<sequence length="314" mass="33962">MSYKISRRETLSGLLSCVAGPIFAQEGGHGLRDWQPRTYDDGLIPNFSFEVIELSLRGAVGVFALDTETGRASGWGENIRVPLNSTFKVLLSAIVLRRIDAGIESLERKVAVQASDIVAWAPVLDHRIGQSMSIDELCNACMTLSDNAAANILLRTMGGPAGLTAALREIGDEVTRIDRYEPDLNNASDGVELDTTTPHQMVWNLNAFLRGSLLNSQHKALLLSWMVGNTTGGDRIRAGTPADWRVGDRTGTGPAGETSTVAVIYPPSRQPLIMAVYLRGSPHSPAKQSETHAELARIATTNVILPPYDPYAND</sequence>
<accession>A0A7W9BNV3</accession>
<dbReference type="GO" id="GO:0030655">
    <property type="term" value="P:beta-lactam antibiotic catabolic process"/>
    <property type="evidence" value="ECO:0007669"/>
    <property type="project" value="InterPro"/>
</dbReference>
<evidence type="ECO:0000313" key="7">
    <source>
        <dbReference type="Proteomes" id="UP000535415"/>
    </source>
</evidence>
<protein>
    <recommendedName>
        <fullName evidence="3">beta-lactamase</fullName>
        <ecNumber evidence="3">3.5.2.6</ecNumber>
    </recommendedName>
</protein>
<evidence type="ECO:0000256" key="2">
    <source>
        <dbReference type="ARBA" id="ARBA00009009"/>
    </source>
</evidence>
<evidence type="ECO:0000313" key="6">
    <source>
        <dbReference type="EMBL" id="MBB5723933.1"/>
    </source>
</evidence>
<dbReference type="InterPro" id="IPR000871">
    <property type="entry name" value="Beta-lactam_class-A"/>
</dbReference>
<dbReference type="SUPFAM" id="SSF56601">
    <property type="entry name" value="beta-lactamase/transpeptidase-like"/>
    <property type="match status" value="1"/>
</dbReference>
<dbReference type="PANTHER" id="PTHR35333">
    <property type="entry name" value="BETA-LACTAMASE"/>
    <property type="match status" value="1"/>
</dbReference>
<keyword evidence="6" id="KW-0378">Hydrolase</keyword>
<dbReference type="InterPro" id="IPR045155">
    <property type="entry name" value="Beta-lactam_cat"/>
</dbReference>
<evidence type="ECO:0000256" key="3">
    <source>
        <dbReference type="ARBA" id="ARBA00012865"/>
    </source>
</evidence>
<keyword evidence="7" id="KW-1185">Reference proteome</keyword>
<dbReference type="RefSeq" id="WP_183531041.1">
    <property type="nucleotide sequence ID" value="NZ_JACIJM010000017.1"/>
</dbReference>
<dbReference type="Pfam" id="PF13354">
    <property type="entry name" value="Beta-lactamase2"/>
    <property type="match status" value="1"/>
</dbReference>
<proteinExistence type="inferred from homology"/>
<dbReference type="NCBIfam" id="NF033103">
    <property type="entry name" value="bla_class_A"/>
    <property type="match status" value="1"/>
</dbReference>
<dbReference type="Proteomes" id="UP000535415">
    <property type="component" value="Unassembled WGS sequence"/>
</dbReference>
<evidence type="ECO:0000256" key="1">
    <source>
        <dbReference type="ARBA" id="ARBA00001526"/>
    </source>
</evidence>
<organism evidence="6 7">
    <name type="scientific">Yoonia ponticola</name>
    <dbReference type="NCBI Taxonomy" id="1524255"/>
    <lineage>
        <taxon>Bacteria</taxon>
        <taxon>Pseudomonadati</taxon>
        <taxon>Pseudomonadota</taxon>
        <taxon>Alphaproteobacteria</taxon>
        <taxon>Rhodobacterales</taxon>
        <taxon>Paracoccaceae</taxon>
        <taxon>Yoonia</taxon>
    </lineage>
</organism>
<evidence type="ECO:0000259" key="5">
    <source>
        <dbReference type="Pfam" id="PF13354"/>
    </source>
</evidence>
<feature type="region of interest" description="Disordered" evidence="4">
    <location>
        <begin position="236"/>
        <end position="258"/>
    </location>
</feature>
<dbReference type="Gene3D" id="3.40.710.10">
    <property type="entry name" value="DD-peptidase/beta-lactamase superfamily"/>
    <property type="match status" value="1"/>
</dbReference>
<evidence type="ECO:0000256" key="4">
    <source>
        <dbReference type="SAM" id="MobiDB-lite"/>
    </source>
</evidence>
<dbReference type="EC" id="3.5.2.6" evidence="3"/>
<reference evidence="6 7" key="1">
    <citation type="submission" date="2020-08" db="EMBL/GenBank/DDBJ databases">
        <title>Genomic Encyclopedia of Type Strains, Phase IV (KMG-IV): sequencing the most valuable type-strain genomes for metagenomic binning, comparative biology and taxonomic classification.</title>
        <authorList>
            <person name="Goeker M."/>
        </authorList>
    </citation>
    <scope>NUCLEOTIDE SEQUENCE [LARGE SCALE GENOMIC DNA]</scope>
    <source>
        <strain evidence="6 7">DSM 101064</strain>
    </source>
</reference>
<feature type="domain" description="Beta-lactamase class A catalytic" evidence="5">
    <location>
        <begin position="61"/>
        <end position="277"/>
    </location>
</feature>
<dbReference type="GO" id="GO:0008800">
    <property type="term" value="F:beta-lactamase activity"/>
    <property type="evidence" value="ECO:0007669"/>
    <property type="project" value="UniProtKB-EC"/>
</dbReference>